<comment type="subcellular location">
    <subcellularLocation>
        <location evidence="1">Cytoplasm</location>
    </subcellularLocation>
</comment>
<dbReference type="Pfam" id="PF05509">
    <property type="entry name" value="TraY"/>
    <property type="match status" value="1"/>
</dbReference>
<evidence type="ECO:0000256" key="5">
    <source>
        <dbReference type="ARBA" id="ARBA00022971"/>
    </source>
</evidence>
<dbReference type="InterPro" id="IPR010985">
    <property type="entry name" value="Ribbon_hlx_hlx"/>
</dbReference>
<sequence>MLAVRLSEQTEGRLEALAARTGRSKTFYAQAAIEAHLDDLEDFYLAEDRLRDFREGDAIPLSALKAELGLDD</sequence>
<evidence type="ECO:0000256" key="2">
    <source>
        <dbReference type="ARBA" id="ARBA00007183"/>
    </source>
</evidence>
<keyword evidence="5" id="KW-0184">Conjugation</keyword>
<evidence type="ECO:0000256" key="4">
    <source>
        <dbReference type="ARBA" id="ARBA00022490"/>
    </source>
</evidence>
<reference evidence="7 8" key="1">
    <citation type="submission" date="2020-08" db="EMBL/GenBank/DDBJ databases">
        <title>Putative novel bacterial strains isolated from necrotic wheat leaf tissues caused by Xanthomonas translucens.</title>
        <authorList>
            <person name="Tambong J.T."/>
        </authorList>
    </citation>
    <scope>NUCLEOTIDE SEQUENCE [LARGE SCALE GENOMIC DNA]</scope>
    <source>
        <strain evidence="8">DOAB 1063</strain>
    </source>
</reference>
<gene>
    <name evidence="7" type="ORF">H8S47_10500</name>
</gene>
<name>A0ABR7ANS1_9SPHN</name>
<keyword evidence="4" id="KW-0963">Cytoplasm</keyword>
<dbReference type="Proteomes" id="UP000597613">
    <property type="component" value="Unassembled WGS sequence"/>
</dbReference>
<evidence type="ECO:0000313" key="7">
    <source>
        <dbReference type="EMBL" id="MBC3942106.1"/>
    </source>
</evidence>
<protein>
    <recommendedName>
        <fullName evidence="3">Relaxosome protein TraY</fullName>
    </recommendedName>
</protein>
<accession>A0ABR7ANS1</accession>
<evidence type="ECO:0000256" key="1">
    <source>
        <dbReference type="ARBA" id="ARBA00004496"/>
    </source>
</evidence>
<evidence type="ECO:0000313" key="8">
    <source>
        <dbReference type="Proteomes" id="UP000597613"/>
    </source>
</evidence>
<evidence type="ECO:0000256" key="3">
    <source>
        <dbReference type="ARBA" id="ARBA00020541"/>
    </source>
</evidence>
<dbReference type="EMBL" id="JACONT010000020">
    <property type="protein sequence ID" value="MBC3942106.1"/>
    <property type="molecule type" value="Genomic_DNA"/>
</dbReference>
<evidence type="ECO:0000256" key="6">
    <source>
        <dbReference type="ARBA" id="ARBA00023125"/>
    </source>
</evidence>
<keyword evidence="6" id="KW-0238">DNA-binding</keyword>
<comment type="similarity">
    <text evidence="2">Belongs to the TraY family.</text>
</comment>
<comment type="caution">
    <text evidence="7">The sequence shown here is derived from an EMBL/GenBank/DDBJ whole genome shotgun (WGS) entry which is preliminary data.</text>
</comment>
<dbReference type="RefSeq" id="WP_187503818.1">
    <property type="nucleotide sequence ID" value="NZ_JACONT010000020.1"/>
</dbReference>
<proteinExistence type="inferred from homology"/>
<dbReference type="SUPFAM" id="SSF47598">
    <property type="entry name" value="Ribbon-helix-helix"/>
    <property type="match status" value="1"/>
</dbReference>
<dbReference type="InterPro" id="IPR008876">
    <property type="entry name" value="TraY"/>
</dbReference>
<organism evidence="7 8">
    <name type="scientific">Sphingomonas albertensis</name>
    <dbReference type="NCBI Taxonomy" id="2762591"/>
    <lineage>
        <taxon>Bacteria</taxon>
        <taxon>Pseudomonadati</taxon>
        <taxon>Pseudomonadota</taxon>
        <taxon>Alphaproteobacteria</taxon>
        <taxon>Sphingomonadales</taxon>
        <taxon>Sphingomonadaceae</taxon>
        <taxon>Sphingomonas</taxon>
    </lineage>
</organism>
<keyword evidence="8" id="KW-1185">Reference proteome</keyword>